<feature type="region of interest" description="Disordered" evidence="1">
    <location>
        <begin position="178"/>
        <end position="200"/>
    </location>
</feature>
<feature type="compositionally biased region" description="Basic and acidic residues" evidence="1">
    <location>
        <begin position="179"/>
        <end position="194"/>
    </location>
</feature>
<evidence type="ECO:0000313" key="3">
    <source>
        <dbReference type="Proteomes" id="UP000770661"/>
    </source>
</evidence>
<evidence type="ECO:0000256" key="1">
    <source>
        <dbReference type="SAM" id="MobiDB-lite"/>
    </source>
</evidence>
<keyword evidence="3" id="KW-1185">Reference proteome</keyword>
<accession>A0A8J4YFY9</accession>
<comment type="caution">
    <text evidence="2">The sequence shown here is derived from an EMBL/GenBank/DDBJ whole genome shotgun (WGS) entry which is preliminary data.</text>
</comment>
<dbReference type="EMBL" id="JACEEZ010004223">
    <property type="protein sequence ID" value="KAG0726562.1"/>
    <property type="molecule type" value="Genomic_DNA"/>
</dbReference>
<organism evidence="2 3">
    <name type="scientific">Chionoecetes opilio</name>
    <name type="common">Atlantic snow crab</name>
    <name type="synonym">Cancer opilio</name>
    <dbReference type="NCBI Taxonomy" id="41210"/>
    <lineage>
        <taxon>Eukaryota</taxon>
        <taxon>Metazoa</taxon>
        <taxon>Ecdysozoa</taxon>
        <taxon>Arthropoda</taxon>
        <taxon>Crustacea</taxon>
        <taxon>Multicrustacea</taxon>
        <taxon>Malacostraca</taxon>
        <taxon>Eumalacostraca</taxon>
        <taxon>Eucarida</taxon>
        <taxon>Decapoda</taxon>
        <taxon>Pleocyemata</taxon>
        <taxon>Brachyura</taxon>
        <taxon>Eubrachyura</taxon>
        <taxon>Majoidea</taxon>
        <taxon>Majidae</taxon>
        <taxon>Chionoecetes</taxon>
    </lineage>
</organism>
<name>A0A8J4YFY9_CHIOP</name>
<proteinExistence type="predicted"/>
<dbReference type="OrthoDB" id="6363126at2759"/>
<dbReference type="Proteomes" id="UP000770661">
    <property type="component" value="Unassembled WGS sequence"/>
</dbReference>
<protein>
    <submittedName>
        <fullName evidence="2">Uncharacterized protein</fullName>
    </submittedName>
</protein>
<dbReference type="AlphaFoldDB" id="A0A8J4YFY9"/>
<reference evidence="2" key="1">
    <citation type="submission" date="2020-07" db="EMBL/GenBank/DDBJ databases">
        <title>The High-quality genome of the commercially important snow crab, Chionoecetes opilio.</title>
        <authorList>
            <person name="Jeong J.-H."/>
            <person name="Ryu S."/>
        </authorList>
    </citation>
    <scope>NUCLEOTIDE SEQUENCE</scope>
    <source>
        <strain evidence="2">MADBK_172401_WGS</strain>
        <tissue evidence="2">Digestive gland</tissue>
    </source>
</reference>
<gene>
    <name evidence="2" type="ORF">GWK47_036279</name>
</gene>
<sequence>MAPINRVVTTLNIKSKFYSTQYIERPGMAKLLMVESNRHWEDGMNVLKKYLNLGGTTYGDIFMNSMTFKGENNMYGATSSIAKYKSSLKTVMQKSRRLGNTISDLYHSANHKPSSHGDADWFKLCFLDQDVMVITVQGEASGVSNEDNSPAGFPPCQHDAPWLAISYFLEGGGGVLSRPPEKELPGGGDIHLEGEPDLAL</sequence>
<evidence type="ECO:0000313" key="2">
    <source>
        <dbReference type="EMBL" id="KAG0726562.1"/>
    </source>
</evidence>